<protein>
    <recommendedName>
        <fullName evidence="4">ACT domain-containing protein</fullName>
    </recommendedName>
</protein>
<evidence type="ECO:0008006" key="4">
    <source>
        <dbReference type="Google" id="ProtNLM"/>
    </source>
</evidence>
<feature type="region of interest" description="Disordered" evidence="1">
    <location>
        <begin position="107"/>
        <end position="130"/>
    </location>
</feature>
<evidence type="ECO:0000313" key="3">
    <source>
        <dbReference type="Proteomes" id="UP001500058"/>
    </source>
</evidence>
<name>A0ABP5V6F2_9ACTN</name>
<dbReference type="RefSeq" id="WP_344630405.1">
    <property type="nucleotide sequence ID" value="NZ_BAAATJ010000006.1"/>
</dbReference>
<reference evidence="3" key="1">
    <citation type="journal article" date="2019" name="Int. J. Syst. Evol. Microbiol.">
        <title>The Global Catalogue of Microorganisms (GCM) 10K type strain sequencing project: providing services to taxonomists for standard genome sequencing and annotation.</title>
        <authorList>
            <consortium name="The Broad Institute Genomics Platform"/>
            <consortium name="The Broad Institute Genome Sequencing Center for Infectious Disease"/>
            <person name="Wu L."/>
            <person name="Ma J."/>
        </authorList>
    </citation>
    <scope>NUCLEOTIDE SEQUENCE [LARGE SCALE GENOMIC DNA]</scope>
    <source>
        <strain evidence="3">JCM 6921</strain>
    </source>
</reference>
<evidence type="ECO:0000256" key="1">
    <source>
        <dbReference type="SAM" id="MobiDB-lite"/>
    </source>
</evidence>
<evidence type="ECO:0000313" key="2">
    <source>
        <dbReference type="EMBL" id="GAA2393733.1"/>
    </source>
</evidence>
<feature type="compositionally biased region" description="Low complexity" evidence="1">
    <location>
        <begin position="1"/>
        <end position="15"/>
    </location>
</feature>
<dbReference type="Proteomes" id="UP001500058">
    <property type="component" value="Unassembled WGS sequence"/>
</dbReference>
<keyword evidence="3" id="KW-1185">Reference proteome</keyword>
<organism evidence="2 3">
    <name type="scientific">Streptomyces glaucosporus</name>
    <dbReference type="NCBI Taxonomy" id="284044"/>
    <lineage>
        <taxon>Bacteria</taxon>
        <taxon>Bacillati</taxon>
        <taxon>Actinomycetota</taxon>
        <taxon>Actinomycetes</taxon>
        <taxon>Kitasatosporales</taxon>
        <taxon>Streptomycetaceae</taxon>
        <taxon>Streptomyces</taxon>
    </lineage>
</organism>
<proteinExistence type="predicted"/>
<comment type="caution">
    <text evidence="2">The sequence shown here is derived from an EMBL/GenBank/DDBJ whole genome shotgun (WGS) entry which is preliminary data.</text>
</comment>
<dbReference type="EMBL" id="BAAATJ010000006">
    <property type="protein sequence ID" value="GAA2393733.1"/>
    <property type="molecule type" value="Genomic_DNA"/>
</dbReference>
<gene>
    <name evidence="2" type="ORF">GCM10010420_18430</name>
</gene>
<accession>A0ABP5V6F2</accession>
<feature type="region of interest" description="Disordered" evidence="1">
    <location>
        <begin position="1"/>
        <end position="37"/>
    </location>
</feature>
<sequence length="130" mass="12898">MAHDASPAPAPRARYGPGGNGTPVPPRGGPGPAGDGTACALTVTLRDSRGALGRIAAALSGMPVLALSYAVTDAARATAEVRVPQGHAARARGLLDRMVEALSVTEPRPVPLPVAGTPRSTARPGPAGRA</sequence>